<evidence type="ECO:0000313" key="7">
    <source>
        <dbReference type="EMBL" id="GAU30329.1"/>
    </source>
</evidence>
<reference evidence="8" key="1">
    <citation type="journal article" date="2017" name="Front. Plant Sci.">
        <title>Climate Clever Clovers: New Paradigm to Reduce the Environmental Footprint of Ruminants by Breeding Low Methanogenic Forages Utilizing Haplotype Variation.</title>
        <authorList>
            <person name="Kaur P."/>
            <person name="Appels R."/>
            <person name="Bayer P.E."/>
            <person name="Keeble-Gagnere G."/>
            <person name="Wang J."/>
            <person name="Hirakawa H."/>
            <person name="Shirasawa K."/>
            <person name="Vercoe P."/>
            <person name="Stefanova K."/>
            <person name="Durmic Z."/>
            <person name="Nichols P."/>
            <person name="Revell C."/>
            <person name="Isobe S.N."/>
            <person name="Edwards D."/>
            <person name="Erskine W."/>
        </authorList>
    </citation>
    <scope>NUCLEOTIDE SEQUENCE [LARGE SCALE GENOMIC DNA]</scope>
    <source>
        <strain evidence="8">cv. Daliak</strain>
    </source>
</reference>
<dbReference type="OrthoDB" id="1422215at2759"/>
<sequence length="215" mass="24675">MFKDVKGGFGTVTLNFMERYAEVDPKFVKQFKDELGGIWRLKDECGNRHIVKFNNSVTSHFVIDGMIQLRQFYGLTGSNLLLFSYKGNNKFRLTVFKKEVEEYSFPAFHSQSSKPKPKKFVVTLTKYTASESELKDFAEFMRGCKQHKSLYFMGPSASFVPCKLLIWEGRRSCVKFGSGWKKFCADSGFKAGDVLTFECKDAKKSRIIFVTKTSN</sequence>
<dbReference type="GO" id="GO:0005634">
    <property type="term" value="C:nucleus"/>
    <property type="evidence" value="ECO:0007669"/>
    <property type="project" value="UniProtKB-SubCell"/>
</dbReference>
<dbReference type="Proteomes" id="UP000242715">
    <property type="component" value="Unassembled WGS sequence"/>
</dbReference>
<dbReference type="EMBL" id="DF973423">
    <property type="protein sequence ID" value="GAU30329.1"/>
    <property type="molecule type" value="Genomic_DNA"/>
</dbReference>
<dbReference type="InterPro" id="IPR015300">
    <property type="entry name" value="DNA-bd_pseudobarrel_sf"/>
</dbReference>
<dbReference type="CDD" id="cd10017">
    <property type="entry name" value="B3_DNA"/>
    <property type="match status" value="1"/>
</dbReference>
<evidence type="ECO:0000256" key="1">
    <source>
        <dbReference type="ARBA" id="ARBA00004123"/>
    </source>
</evidence>
<keyword evidence="4" id="KW-0804">Transcription</keyword>
<feature type="domain" description="TF-B3" evidence="6">
    <location>
        <begin position="167"/>
        <end position="214"/>
    </location>
</feature>
<dbReference type="Pfam" id="PF02362">
    <property type="entry name" value="B3"/>
    <property type="match status" value="1"/>
</dbReference>
<name>A0A2Z6NF92_TRISU</name>
<evidence type="ECO:0000256" key="3">
    <source>
        <dbReference type="ARBA" id="ARBA00023125"/>
    </source>
</evidence>
<protein>
    <recommendedName>
        <fullName evidence="6">TF-B3 domain-containing protein</fullName>
    </recommendedName>
</protein>
<dbReference type="AlphaFoldDB" id="A0A2Z6NF92"/>
<keyword evidence="2" id="KW-0805">Transcription regulation</keyword>
<comment type="subcellular location">
    <subcellularLocation>
        <location evidence="1">Nucleus</location>
    </subcellularLocation>
</comment>
<evidence type="ECO:0000256" key="4">
    <source>
        <dbReference type="ARBA" id="ARBA00023163"/>
    </source>
</evidence>
<keyword evidence="3" id="KW-0238">DNA-binding</keyword>
<dbReference type="Gene3D" id="2.40.330.10">
    <property type="entry name" value="DNA-binding pseudobarrel domain"/>
    <property type="match status" value="2"/>
</dbReference>
<keyword evidence="5" id="KW-0539">Nucleus</keyword>
<evidence type="ECO:0000256" key="2">
    <source>
        <dbReference type="ARBA" id="ARBA00023015"/>
    </source>
</evidence>
<keyword evidence="8" id="KW-1185">Reference proteome</keyword>
<evidence type="ECO:0000259" key="6">
    <source>
        <dbReference type="PROSITE" id="PS50863"/>
    </source>
</evidence>
<accession>A0A2Z6NF92</accession>
<proteinExistence type="predicted"/>
<organism evidence="7 8">
    <name type="scientific">Trifolium subterraneum</name>
    <name type="common">Subterranean clover</name>
    <dbReference type="NCBI Taxonomy" id="3900"/>
    <lineage>
        <taxon>Eukaryota</taxon>
        <taxon>Viridiplantae</taxon>
        <taxon>Streptophyta</taxon>
        <taxon>Embryophyta</taxon>
        <taxon>Tracheophyta</taxon>
        <taxon>Spermatophyta</taxon>
        <taxon>Magnoliopsida</taxon>
        <taxon>eudicotyledons</taxon>
        <taxon>Gunneridae</taxon>
        <taxon>Pentapetalae</taxon>
        <taxon>rosids</taxon>
        <taxon>fabids</taxon>
        <taxon>Fabales</taxon>
        <taxon>Fabaceae</taxon>
        <taxon>Papilionoideae</taxon>
        <taxon>50 kb inversion clade</taxon>
        <taxon>NPAAA clade</taxon>
        <taxon>Hologalegina</taxon>
        <taxon>IRL clade</taxon>
        <taxon>Trifolieae</taxon>
        <taxon>Trifolium</taxon>
    </lineage>
</organism>
<evidence type="ECO:0000313" key="8">
    <source>
        <dbReference type="Proteomes" id="UP000242715"/>
    </source>
</evidence>
<gene>
    <name evidence="7" type="ORF">TSUD_211860</name>
</gene>
<dbReference type="SUPFAM" id="SSF101936">
    <property type="entry name" value="DNA-binding pseudobarrel domain"/>
    <property type="match status" value="1"/>
</dbReference>
<evidence type="ECO:0000256" key="5">
    <source>
        <dbReference type="ARBA" id="ARBA00023242"/>
    </source>
</evidence>
<dbReference type="PROSITE" id="PS50863">
    <property type="entry name" value="B3"/>
    <property type="match status" value="1"/>
</dbReference>
<dbReference type="InterPro" id="IPR003340">
    <property type="entry name" value="B3_DNA-bd"/>
</dbReference>
<dbReference type="GO" id="GO:0003677">
    <property type="term" value="F:DNA binding"/>
    <property type="evidence" value="ECO:0007669"/>
    <property type="project" value="UniProtKB-KW"/>
</dbReference>